<protein>
    <recommendedName>
        <fullName evidence="3">Polymer-forming cytoskeletal protein</fullName>
    </recommendedName>
</protein>
<dbReference type="AlphaFoldDB" id="Q21QE2"/>
<gene>
    <name evidence="1" type="ordered locus">Rfer_4317</name>
</gene>
<geneLocation type="plasmid" evidence="2">
    <name>pDSM15236</name>
</geneLocation>
<dbReference type="KEGG" id="rfr:Rfer_4317"/>
<dbReference type="EMBL" id="CP000268">
    <property type="protein sequence ID" value="ABD72003.1"/>
    <property type="molecule type" value="Genomic_DNA"/>
</dbReference>
<evidence type="ECO:0000313" key="1">
    <source>
        <dbReference type="EMBL" id="ABD72003.1"/>
    </source>
</evidence>
<keyword evidence="1" id="KW-0614">Plasmid</keyword>
<proteinExistence type="predicted"/>
<dbReference type="HOGENOM" id="CLU_1925943_0_0_4"/>
<accession>Q21QE2</accession>
<dbReference type="Proteomes" id="UP000008332">
    <property type="component" value="Plasmid unnamed1"/>
</dbReference>
<evidence type="ECO:0008006" key="3">
    <source>
        <dbReference type="Google" id="ProtNLM"/>
    </source>
</evidence>
<reference evidence="2" key="1">
    <citation type="submission" date="2006-02" db="EMBL/GenBank/DDBJ databases">
        <title>Complete sequence of plasmid 1 of Rhodoferax ferrireducens DSM 15236.</title>
        <authorList>
            <person name="Copeland A."/>
            <person name="Lucas S."/>
            <person name="Lapidus A."/>
            <person name="Barry K."/>
            <person name="Detter J.C."/>
            <person name="Glavina del Rio T."/>
            <person name="Hammon N."/>
            <person name="Israni S."/>
            <person name="Pitluck S."/>
            <person name="Brettin T."/>
            <person name="Bruce D."/>
            <person name="Han C."/>
            <person name="Tapia R."/>
            <person name="Gilna P."/>
            <person name="Kiss H."/>
            <person name="Schmutz J."/>
            <person name="Larimer F."/>
            <person name="Land M."/>
            <person name="Kyrpides N."/>
            <person name="Ivanova N."/>
            <person name="Richardson P."/>
        </authorList>
    </citation>
    <scope>NUCLEOTIDE SEQUENCE [LARGE SCALE GENOMIC DNA]</scope>
    <source>
        <strain evidence="2">ATCC BAA-621 / DSM 15236 / T118</strain>
        <plasmid evidence="2">Plasmid pDSM15236</plasmid>
    </source>
</reference>
<keyword evidence="2" id="KW-1185">Reference proteome</keyword>
<sequence>MPADVLIIPPGSLVDGQLQTNMSVVVAGEMDGSINIRGDAQLLILEHGEVKNGMVSADYVEIHGVARNVAIDADRVNLLKTGKIEGKSELRYGKLNKHEDAPINGLLQKRKTPRDGYAALINRPIDVISNN</sequence>
<dbReference type="eggNOG" id="COG1664">
    <property type="taxonomic scope" value="Bacteria"/>
</dbReference>
<dbReference type="Pfam" id="PF04519">
    <property type="entry name" value="Bactofilin"/>
    <property type="match status" value="1"/>
</dbReference>
<name>Q21QE2_ALBFT</name>
<evidence type="ECO:0000313" key="2">
    <source>
        <dbReference type="Proteomes" id="UP000008332"/>
    </source>
</evidence>
<dbReference type="InterPro" id="IPR007607">
    <property type="entry name" value="BacA/B"/>
</dbReference>
<organism evidence="1 2">
    <name type="scientific">Albidiferax ferrireducens (strain ATCC BAA-621 / DSM 15236 / T118)</name>
    <name type="common">Rhodoferax ferrireducens</name>
    <dbReference type="NCBI Taxonomy" id="338969"/>
    <lineage>
        <taxon>Bacteria</taxon>
        <taxon>Pseudomonadati</taxon>
        <taxon>Pseudomonadota</taxon>
        <taxon>Betaproteobacteria</taxon>
        <taxon>Burkholderiales</taxon>
        <taxon>Comamonadaceae</taxon>
        <taxon>Rhodoferax</taxon>
    </lineage>
</organism>